<feature type="domain" description="Myb/SANT-like" evidence="1">
    <location>
        <begin position="1"/>
        <end position="97"/>
    </location>
</feature>
<dbReference type="Proteomes" id="UP000027265">
    <property type="component" value="Unassembled WGS sequence"/>
</dbReference>
<dbReference type="EMBL" id="KL197757">
    <property type="protein sequence ID" value="KDQ50633.1"/>
    <property type="molecule type" value="Genomic_DNA"/>
</dbReference>
<feature type="non-terminal residue" evidence="2">
    <location>
        <position position="1"/>
    </location>
</feature>
<dbReference type="OrthoDB" id="3186724at2759"/>
<proteinExistence type="predicted"/>
<sequence length="155" mass="17271">WMVIDKTLLIHYLEDHHAEAGGGMNFKAVTWYGASEELERTCTLGGPKTPSSCKNKWAKLKETYLIVIALQKASGFSWSDKKGANVDKSNESVWDVYVRVLTVITHQQHPNAKPFRNKGWTHFYGVQSLMPLTVKGTHVFRPGLEGLTTGAGVPE</sequence>
<evidence type="ECO:0000259" key="1">
    <source>
        <dbReference type="Pfam" id="PF12776"/>
    </source>
</evidence>
<dbReference type="STRING" id="933084.A0A067P6V0"/>
<organism evidence="2 3">
    <name type="scientific">Jaapia argillacea MUCL 33604</name>
    <dbReference type="NCBI Taxonomy" id="933084"/>
    <lineage>
        <taxon>Eukaryota</taxon>
        <taxon>Fungi</taxon>
        <taxon>Dikarya</taxon>
        <taxon>Basidiomycota</taxon>
        <taxon>Agaricomycotina</taxon>
        <taxon>Agaricomycetes</taxon>
        <taxon>Agaricomycetidae</taxon>
        <taxon>Jaapiales</taxon>
        <taxon>Jaapiaceae</taxon>
        <taxon>Jaapia</taxon>
    </lineage>
</organism>
<protein>
    <recommendedName>
        <fullName evidence="1">Myb/SANT-like domain-containing protein</fullName>
    </recommendedName>
</protein>
<dbReference type="AlphaFoldDB" id="A0A067P6V0"/>
<dbReference type="HOGENOM" id="CLU_082499_2_2_1"/>
<dbReference type="InterPro" id="IPR024752">
    <property type="entry name" value="Myb/SANT-like_dom"/>
</dbReference>
<dbReference type="InParanoid" id="A0A067P6V0"/>
<gene>
    <name evidence="2" type="ORF">JAAARDRAFT_141652</name>
</gene>
<accession>A0A067P6V0</accession>
<reference evidence="3" key="1">
    <citation type="journal article" date="2014" name="Proc. Natl. Acad. Sci. U.S.A.">
        <title>Extensive sampling of basidiomycete genomes demonstrates inadequacy of the white-rot/brown-rot paradigm for wood decay fungi.</title>
        <authorList>
            <person name="Riley R."/>
            <person name="Salamov A.A."/>
            <person name="Brown D.W."/>
            <person name="Nagy L.G."/>
            <person name="Floudas D."/>
            <person name="Held B.W."/>
            <person name="Levasseur A."/>
            <person name="Lombard V."/>
            <person name="Morin E."/>
            <person name="Otillar R."/>
            <person name="Lindquist E.A."/>
            <person name="Sun H."/>
            <person name="LaButti K.M."/>
            <person name="Schmutz J."/>
            <person name="Jabbour D."/>
            <person name="Luo H."/>
            <person name="Baker S.E."/>
            <person name="Pisabarro A.G."/>
            <person name="Walton J.D."/>
            <person name="Blanchette R.A."/>
            <person name="Henrissat B."/>
            <person name="Martin F."/>
            <person name="Cullen D."/>
            <person name="Hibbett D.S."/>
            <person name="Grigoriev I.V."/>
        </authorList>
    </citation>
    <scope>NUCLEOTIDE SEQUENCE [LARGE SCALE GENOMIC DNA]</scope>
    <source>
        <strain evidence="3">MUCL 33604</strain>
    </source>
</reference>
<evidence type="ECO:0000313" key="3">
    <source>
        <dbReference type="Proteomes" id="UP000027265"/>
    </source>
</evidence>
<evidence type="ECO:0000313" key="2">
    <source>
        <dbReference type="EMBL" id="KDQ50633.1"/>
    </source>
</evidence>
<keyword evidence="3" id="KW-1185">Reference proteome</keyword>
<name>A0A067P6V0_9AGAM</name>
<dbReference type="Pfam" id="PF12776">
    <property type="entry name" value="Myb_DNA-bind_3"/>
    <property type="match status" value="1"/>
</dbReference>